<keyword evidence="3" id="KW-0808">Transferase</keyword>
<feature type="domain" description="Phosphoribosyltransferase" evidence="1">
    <location>
        <begin position="21"/>
        <end position="140"/>
    </location>
</feature>
<dbReference type="AlphaFoldDB" id="A0A8B6X2E2"/>
<dbReference type="Proteomes" id="UP000675920">
    <property type="component" value="Unplaced"/>
</dbReference>
<dbReference type="InterPro" id="IPR050137">
    <property type="entry name" value="PyrR_bifunctional"/>
</dbReference>
<dbReference type="SUPFAM" id="SSF53271">
    <property type="entry name" value="PRTase-like"/>
    <property type="match status" value="1"/>
</dbReference>
<protein>
    <submittedName>
        <fullName evidence="3">Bifunctional pyr operon transcriptional regulator/uracil phosphoribosyltransferase PyrR</fullName>
        <ecNumber evidence="3">2.4.2.9</ecNumber>
    </submittedName>
</protein>
<dbReference type="OrthoDB" id="9802227at2"/>
<gene>
    <name evidence="3" type="primary">pyrR</name>
</gene>
<sequence length="190" mass="19868">MSLPESGAAIDADAAYRALRNGLAARLARLGASSPAFIGIHSGGAWLAERLARDLGVTDLGFLDISFYRDDFSRVGLHPQVLPTAIPFALDDRVVVLVDDVLYTGRTIRAAMNAIFDFGRPERIELAVLFDRHAPASTPDTRELPVAPSVTGAVIELPAGAHLRLSRAGDGFAATLDAAAVSGLPAAPAA</sequence>
<dbReference type="InterPro" id="IPR029057">
    <property type="entry name" value="PRTase-like"/>
</dbReference>
<name>A0A8B6X2E2_9BURK</name>
<evidence type="ECO:0000259" key="1">
    <source>
        <dbReference type="Pfam" id="PF00156"/>
    </source>
</evidence>
<dbReference type="NCBIfam" id="NF003545">
    <property type="entry name" value="PRK05205.1-1"/>
    <property type="match status" value="1"/>
</dbReference>
<proteinExistence type="predicted"/>
<keyword evidence="3" id="KW-0328">Glycosyltransferase</keyword>
<dbReference type="EC" id="2.4.2.9" evidence="3"/>
<dbReference type="PANTHER" id="PTHR11608:SF0">
    <property type="entry name" value="BIFUNCTIONAL PROTEIN PYRR"/>
    <property type="match status" value="1"/>
</dbReference>
<organism evidence="2 3">
    <name type="scientific">Derxia gummosa DSM 723</name>
    <dbReference type="NCBI Taxonomy" id="1121388"/>
    <lineage>
        <taxon>Bacteria</taxon>
        <taxon>Pseudomonadati</taxon>
        <taxon>Pseudomonadota</taxon>
        <taxon>Betaproteobacteria</taxon>
        <taxon>Burkholderiales</taxon>
        <taxon>Alcaligenaceae</taxon>
        <taxon>Derxia</taxon>
    </lineage>
</organism>
<dbReference type="Pfam" id="PF00156">
    <property type="entry name" value="Pribosyltran"/>
    <property type="match status" value="1"/>
</dbReference>
<dbReference type="RefSeq" id="WP_028310674.1">
    <property type="nucleotide sequence ID" value="NZ_AXWS01000007.1"/>
</dbReference>
<dbReference type="InterPro" id="IPR000836">
    <property type="entry name" value="PRTase_dom"/>
</dbReference>
<dbReference type="CDD" id="cd06223">
    <property type="entry name" value="PRTases_typeI"/>
    <property type="match status" value="1"/>
</dbReference>
<dbReference type="GO" id="GO:0004845">
    <property type="term" value="F:uracil phosphoribosyltransferase activity"/>
    <property type="evidence" value="ECO:0007669"/>
    <property type="project" value="UniProtKB-EC"/>
</dbReference>
<dbReference type="Gene3D" id="3.40.50.2020">
    <property type="match status" value="1"/>
</dbReference>
<evidence type="ECO:0000313" key="3">
    <source>
        <dbReference type="RefSeq" id="WP_028310674.1"/>
    </source>
</evidence>
<dbReference type="PANTHER" id="PTHR11608">
    <property type="entry name" value="BIFUNCTIONAL PROTEIN PYRR"/>
    <property type="match status" value="1"/>
</dbReference>
<accession>A0A8B6X2E2</accession>
<evidence type="ECO:0000313" key="2">
    <source>
        <dbReference type="Proteomes" id="UP000675920"/>
    </source>
</evidence>
<keyword evidence="2" id="KW-1185">Reference proteome</keyword>
<reference evidence="3" key="1">
    <citation type="submission" date="2025-08" db="UniProtKB">
        <authorList>
            <consortium name="RefSeq"/>
        </authorList>
    </citation>
    <scope>IDENTIFICATION</scope>
</reference>